<name>G6XKA1_9PROT</name>
<comment type="caution">
    <text evidence="2">The sequence shown here is derived from an EMBL/GenBank/DDBJ whole genome shotgun (WGS) entry which is preliminary data.</text>
</comment>
<organism evidence="2 3">
    <name type="scientific">Gluconobacter morbifer G707</name>
    <dbReference type="NCBI Taxonomy" id="1088869"/>
    <lineage>
        <taxon>Bacteria</taxon>
        <taxon>Pseudomonadati</taxon>
        <taxon>Pseudomonadota</taxon>
        <taxon>Alphaproteobacteria</taxon>
        <taxon>Acetobacterales</taxon>
        <taxon>Acetobacteraceae</taxon>
        <taxon>Gluconobacter</taxon>
    </lineage>
</organism>
<dbReference type="STRING" id="1088869.GMO_19170"/>
<accession>G6XKA1</accession>
<keyword evidence="1" id="KW-1133">Transmembrane helix</keyword>
<evidence type="ECO:0000313" key="2">
    <source>
        <dbReference type="EMBL" id="EHH67697.1"/>
    </source>
</evidence>
<dbReference type="PATRIC" id="fig|1088869.3.peg.1912"/>
<proteinExistence type="predicted"/>
<protein>
    <submittedName>
        <fullName evidence="2">Uncharacterized protein</fullName>
    </submittedName>
</protein>
<evidence type="ECO:0000313" key="3">
    <source>
        <dbReference type="Proteomes" id="UP000004949"/>
    </source>
</evidence>
<gene>
    <name evidence="2" type="ORF">GMO_19170</name>
</gene>
<feature type="transmembrane region" description="Helical" evidence="1">
    <location>
        <begin position="15"/>
        <end position="36"/>
    </location>
</feature>
<keyword evidence="1" id="KW-0472">Membrane</keyword>
<keyword evidence="1" id="KW-0812">Transmembrane</keyword>
<reference evidence="2 3" key="1">
    <citation type="submission" date="2011-10" db="EMBL/GenBank/DDBJ databases">
        <title>Genome sequence of Gluconobacter morbifer G707, isolated from Drosophila gut.</title>
        <authorList>
            <person name="Lee W.-J."/>
            <person name="Kim E.-K."/>
        </authorList>
    </citation>
    <scope>NUCLEOTIDE SEQUENCE [LARGE SCALE GENOMIC DNA]</scope>
    <source>
        <strain evidence="2 3">G707</strain>
    </source>
</reference>
<dbReference type="RefSeq" id="WP_008852064.1">
    <property type="nucleotide sequence ID" value="NZ_AGQV01000006.1"/>
</dbReference>
<evidence type="ECO:0000256" key="1">
    <source>
        <dbReference type="SAM" id="Phobius"/>
    </source>
</evidence>
<sequence>MPSEVPDTTKDARVITMKALIIMHVLLIAFIVLVHLKLTHMKGS</sequence>
<keyword evidence="3" id="KW-1185">Reference proteome</keyword>
<dbReference type="Proteomes" id="UP000004949">
    <property type="component" value="Unassembled WGS sequence"/>
</dbReference>
<dbReference type="AlphaFoldDB" id="G6XKA1"/>
<dbReference type="EMBL" id="AGQV01000006">
    <property type="protein sequence ID" value="EHH67697.1"/>
    <property type="molecule type" value="Genomic_DNA"/>
</dbReference>